<evidence type="ECO:0000256" key="14">
    <source>
        <dbReference type="ARBA" id="ARBA00038000"/>
    </source>
</evidence>
<evidence type="ECO:0000256" key="1">
    <source>
        <dbReference type="ARBA" id="ARBA00004496"/>
    </source>
</evidence>
<evidence type="ECO:0000256" key="6">
    <source>
        <dbReference type="ARBA" id="ARBA00022763"/>
    </source>
</evidence>
<evidence type="ECO:0000256" key="9">
    <source>
        <dbReference type="ARBA" id="ARBA00022833"/>
    </source>
</evidence>
<keyword evidence="3" id="KW-0479">Metal-binding</keyword>
<evidence type="ECO:0000313" key="18">
    <source>
        <dbReference type="EMBL" id="EOT26396.1"/>
    </source>
</evidence>
<evidence type="ECO:0000256" key="8">
    <source>
        <dbReference type="ARBA" id="ARBA00022771"/>
    </source>
</evidence>
<organism evidence="18 19">
    <name type="scientific">Enterococcus saccharolyticus subsp. saccharolyticus ATCC 43076</name>
    <dbReference type="NCBI Taxonomy" id="1139996"/>
    <lineage>
        <taxon>Bacteria</taxon>
        <taxon>Bacillati</taxon>
        <taxon>Bacillota</taxon>
        <taxon>Bacilli</taxon>
        <taxon>Lactobacillales</taxon>
        <taxon>Enterococcaceae</taxon>
        <taxon>Enterococcus</taxon>
    </lineage>
</organism>
<dbReference type="InterPro" id="IPR027417">
    <property type="entry name" value="P-loop_NTPase"/>
</dbReference>
<keyword evidence="19" id="KW-1185">Reference proteome</keyword>
<dbReference type="eggNOG" id="COG0178">
    <property type="taxonomic scope" value="Bacteria"/>
</dbReference>
<dbReference type="HOGENOM" id="CLU_1048641_0_0_9"/>
<dbReference type="OrthoDB" id="9809851at2"/>
<dbReference type="Proteomes" id="UP000014136">
    <property type="component" value="Unassembled WGS sequence"/>
</dbReference>
<comment type="caution">
    <text evidence="18">The sequence shown here is derived from an EMBL/GenBank/DDBJ whole genome shotgun (WGS) entry which is preliminary data.</text>
</comment>
<keyword evidence="10" id="KW-0067">ATP-binding</keyword>
<dbReference type="Pfam" id="PF17755">
    <property type="entry name" value="UvrA_DNA-bind"/>
    <property type="match status" value="1"/>
</dbReference>
<keyword evidence="2" id="KW-0963">Cytoplasm</keyword>
<keyword evidence="9" id="KW-0862">Zinc</keyword>
<dbReference type="GO" id="GO:0005737">
    <property type="term" value="C:cytoplasm"/>
    <property type="evidence" value="ECO:0007669"/>
    <property type="project" value="UniProtKB-SubCell"/>
</dbReference>
<dbReference type="EMBL" id="AHYT01000010">
    <property type="protein sequence ID" value="EOT26396.1"/>
    <property type="molecule type" value="Genomic_DNA"/>
</dbReference>
<keyword evidence="8" id="KW-0863">Zinc-finger</keyword>
<dbReference type="Gene3D" id="1.10.8.280">
    <property type="entry name" value="ABC transporter ATPase domain-like"/>
    <property type="match status" value="1"/>
</dbReference>
<reference evidence="18 19" key="1">
    <citation type="submission" date="2013-03" db="EMBL/GenBank/DDBJ databases">
        <title>The Genome Sequence of Enterococcus saccharolyticus ATCC_43076 (Illumina only assembly).</title>
        <authorList>
            <consortium name="The Broad Institute Genomics Platform"/>
            <consortium name="The Broad Institute Genome Sequencing Center for Infectious Disease"/>
            <person name="Earl A."/>
            <person name="Russ C."/>
            <person name="Gilmore M."/>
            <person name="Surin D."/>
            <person name="Walker B."/>
            <person name="Young S."/>
            <person name="Zeng Q."/>
            <person name="Gargeya S."/>
            <person name="Fitzgerald M."/>
            <person name="Haas B."/>
            <person name="Abouelleil A."/>
            <person name="Allen A.W."/>
            <person name="Alvarado L."/>
            <person name="Arachchi H.M."/>
            <person name="Berlin A.M."/>
            <person name="Chapman S.B."/>
            <person name="Gainer-Dewar J."/>
            <person name="Goldberg J."/>
            <person name="Griggs A."/>
            <person name="Gujja S."/>
            <person name="Hansen M."/>
            <person name="Howarth C."/>
            <person name="Imamovic A."/>
            <person name="Ireland A."/>
            <person name="Larimer J."/>
            <person name="McCowan C."/>
            <person name="Murphy C."/>
            <person name="Pearson M."/>
            <person name="Poon T.W."/>
            <person name="Priest M."/>
            <person name="Roberts A."/>
            <person name="Saif S."/>
            <person name="Shea T."/>
            <person name="Sisk P."/>
            <person name="Sykes S."/>
            <person name="Wortman J."/>
            <person name="Nusbaum C."/>
            <person name="Birren B."/>
        </authorList>
    </citation>
    <scope>NUCLEOTIDE SEQUENCE [LARGE SCALE GENOMIC DNA]</scope>
    <source>
        <strain evidence="18 19">ATCC 43076</strain>
    </source>
</reference>
<keyword evidence="13" id="KW-0234">DNA repair</keyword>
<accession>S0NJ24</accession>
<dbReference type="SUPFAM" id="SSF52540">
    <property type="entry name" value="P-loop containing nucleoside triphosphate hydrolases"/>
    <property type="match status" value="1"/>
</dbReference>
<dbReference type="RefSeq" id="WP_016175932.1">
    <property type="nucleotide sequence ID" value="NZ_KE136390.1"/>
</dbReference>
<protein>
    <recommendedName>
        <fullName evidence="15">UvrABC system protein A</fullName>
    </recommendedName>
    <alternativeName>
        <fullName evidence="16">Excinuclease ABC subunit A</fullName>
    </alternativeName>
</protein>
<dbReference type="Gene3D" id="3.40.50.300">
    <property type="entry name" value="P-loop containing nucleotide triphosphate hydrolases"/>
    <property type="match status" value="1"/>
</dbReference>
<dbReference type="PATRIC" id="fig|1139996.3.peg.2135"/>
<dbReference type="PANTHER" id="PTHR43152">
    <property type="entry name" value="UVRABC SYSTEM PROTEIN A"/>
    <property type="match status" value="1"/>
</dbReference>
<dbReference type="AlphaFoldDB" id="S0NJ24"/>
<dbReference type="PANTHER" id="PTHR43152:SF3">
    <property type="entry name" value="UVRABC SYSTEM PROTEIN A"/>
    <property type="match status" value="1"/>
</dbReference>
<comment type="similarity">
    <text evidence="14">Belongs to the ABC transporter superfamily. UvrA family.</text>
</comment>
<dbReference type="GO" id="GO:0008270">
    <property type="term" value="F:zinc ion binding"/>
    <property type="evidence" value="ECO:0007669"/>
    <property type="project" value="UniProtKB-KW"/>
</dbReference>
<evidence type="ECO:0000256" key="5">
    <source>
        <dbReference type="ARBA" id="ARBA00022741"/>
    </source>
</evidence>
<sequence length="265" mass="29897">MLFSRFATPSLGYANAYSFNDPSGMCPVCQGIGKTITLDVEKAVNHELSLNEGAILLPGFTVGSWYWKLHAETGLFDPYKKIKEYTPEEYPLLMYAEAQKITTAETGDMNVTYEGIVTRFMRTTIHTEKDTSKRTAKVMEEFTVMQACPTCKGKRYNAEVLASTIDNYTIYDVTLVQLTELIEILKKIDNESRHPIIVGIQKRVQDLIDIGLGYMDLCRETNSLSGGESQRVKMVKQLASSLTNMIYTFDEPSTGLHPRDVYRPV</sequence>
<evidence type="ECO:0000256" key="15">
    <source>
        <dbReference type="ARBA" id="ARBA00039316"/>
    </source>
</evidence>
<dbReference type="GO" id="GO:0003677">
    <property type="term" value="F:DNA binding"/>
    <property type="evidence" value="ECO:0007669"/>
    <property type="project" value="UniProtKB-KW"/>
</dbReference>
<evidence type="ECO:0000256" key="7">
    <source>
        <dbReference type="ARBA" id="ARBA00022769"/>
    </source>
</evidence>
<evidence type="ECO:0000256" key="2">
    <source>
        <dbReference type="ARBA" id="ARBA00022490"/>
    </source>
</evidence>
<keyword evidence="4" id="KW-0677">Repeat</keyword>
<keyword evidence="12" id="KW-0238">DNA-binding</keyword>
<comment type="subcellular location">
    <subcellularLocation>
        <location evidence="1">Cytoplasm</location>
    </subcellularLocation>
</comment>
<dbReference type="GO" id="GO:0005524">
    <property type="term" value="F:ATP binding"/>
    <property type="evidence" value="ECO:0007669"/>
    <property type="project" value="UniProtKB-KW"/>
</dbReference>
<keyword evidence="7" id="KW-0228">DNA excision</keyword>
<feature type="domain" description="UvrA DNA-binding" evidence="17">
    <location>
        <begin position="39"/>
        <end position="134"/>
    </location>
</feature>
<dbReference type="GO" id="GO:0006281">
    <property type="term" value="P:DNA repair"/>
    <property type="evidence" value="ECO:0007669"/>
    <property type="project" value="UniProtKB-KW"/>
</dbReference>
<keyword evidence="5" id="KW-0547">Nucleotide-binding</keyword>
<keyword evidence="6" id="KW-0227">DNA damage</keyword>
<evidence type="ECO:0000256" key="13">
    <source>
        <dbReference type="ARBA" id="ARBA00023204"/>
    </source>
</evidence>
<dbReference type="STRING" id="41997.RV16_GL002044"/>
<dbReference type="Gene3D" id="1.20.1580.10">
    <property type="entry name" value="ABC transporter ATPase like domain"/>
    <property type="match status" value="1"/>
</dbReference>
<gene>
    <name evidence="18" type="ORF">OMQ_02171</name>
</gene>
<evidence type="ECO:0000313" key="19">
    <source>
        <dbReference type="Proteomes" id="UP000014136"/>
    </source>
</evidence>
<evidence type="ECO:0000256" key="12">
    <source>
        <dbReference type="ARBA" id="ARBA00023125"/>
    </source>
</evidence>
<evidence type="ECO:0000259" key="17">
    <source>
        <dbReference type="Pfam" id="PF17755"/>
    </source>
</evidence>
<keyword evidence="11" id="KW-0267">Excision nuclease</keyword>
<evidence type="ECO:0000256" key="3">
    <source>
        <dbReference type="ARBA" id="ARBA00022723"/>
    </source>
</evidence>
<evidence type="ECO:0000256" key="10">
    <source>
        <dbReference type="ARBA" id="ARBA00022840"/>
    </source>
</evidence>
<proteinExistence type="inferred from homology"/>
<dbReference type="GO" id="GO:0004518">
    <property type="term" value="F:nuclease activity"/>
    <property type="evidence" value="ECO:0007669"/>
    <property type="project" value="UniProtKB-KW"/>
</dbReference>
<evidence type="ECO:0000256" key="16">
    <source>
        <dbReference type="ARBA" id="ARBA00042156"/>
    </source>
</evidence>
<evidence type="ECO:0000256" key="4">
    <source>
        <dbReference type="ARBA" id="ARBA00022737"/>
    </source>
</evidence>
<evidence type="ECO:0000256" key="11">
    <source>
        <dbReference type="ARBA" id="ARBA00022881"/>
    </source>
</evidence>
<name>S0NJ24_9ENTE</name>
<dbReference type="InterPro" id="IPR041552">
    <property type="entry name" value="UvrA_DNA-bd"/>
</dbReference>